<gene>
    <name evidence="3" type="ORF">ENQ20_16980</name>
</gene>
<dbReference type="InterPro" id="IPR036188">
    <property type="entry name" value="FAD/NAD-bd_sf"/>
</dbReference>
<dbReference type="Gene3D" id="3.30.9.10">
    <property type="entry name" value="D-Amino Acid Oxidase, subunit A, domain 2"/>
    <property type="match status" value="3"/>
</dbReference>
<keyword evidence="1" id="KW-0560">Oxidoreductase</keyword>
<evidence type="ECO:0000313" key="3">
    <source>
        <dbReference type="EMBL" id="HDX33162.1"/>
    </source>
</evidence>
<dbReference type="GO" id="GO:0005737">
    <property type="term" value="C:cytoplasm"/>
    <property type="evidence" value="ECO:0007669"/>
    <property type="project" value="TreeGrafter"/>
</dbReference>
<dbReference type="PANTHER" id="PTHR13847:SF287">
    <property type="entry name" value="FAD-DEPENDENT OXIDOREDUCTASE DOMAIN-CONTAINING PROTEIN 1"/>
    <property type="match status" value="1"/>
</dbReference>
<evidence type="ECO:0000259" key="2">
    <source>
        <dbReference type="Pfam" id="PF01266"/>
    </source>
</evidence>
<protein>
    <submittedName>
        <fullName evidence="3">FAD-binding oxidoreductase</fullName>
    </submittedName>
</protein>
<dbReference type="Pfam" id="PF01266">
    <property type="entry name" value="DAO"/>
    <property type="match status" value="1"/>
</dbReference>
<evidence type="ECO:0000256" key="1">
    <source>
        <dbReference type="ARBA" id="ARBA00023002"/>
    </source>
</evidence>
<dbReference type="InterPro" id="IPR006076">
    <property type="entry name" value="FAD-dep_OxRdtase"/>
</dbReference>
<accession>A0A7C1JMT6</accession>
<dbReference type="AlphaFoldDB" id="A0A7C1JMT6"/>
<reference evidence="3" key="1">
    <citation type="journal article" date="2020" name="mSystems">
        <title>Genome- and Community-Level Interaction Insights into Carbon Utilization and Element Cycling Functions of Hydrothermarchaeota in Hydrothermal Sediment.</title>
        <authorList>
            <person name="Zhou Z."/>
            <person name="Liu Y."/>
            <person name="Xu W."/>
            <person name="Pan J."/>
            <person name="Luo Z.H."/>
            <person name="Li M."/>
        </authorList>
    </citation>
    <scope>NUCLEOTIDE SEQUENCE [LARGE SCALE GENOMIC DNA]</scope>
    <source>
        <strain evidence="3">SpSt-289</strain>
    </source>
</reference>
<dbReference type="PANTHER" id="PTHR13847">
    <property type="entry name" value="SARCOSINE DEHYDROGENASE-RELATED"/>
    <property type="match status" value="1"/>
</dbReference>
<dbReference type="Gene3D" id="3.50.50.60">
    <property type="entry name" value="FAD/NAD(P)-binding domain"/>
    <property type="match status" value="3"/>
</dbReference>
<dbReference type="GO" id="GO:0016491">
    <property type="term" value="F:oxidoreductase activity"/>
    <property type="evidence" value="ECO:0007669"/>
    <property type="project" value="UniProtKB-KW"/>
</dbReference>
<comment type="caution">
    <text evidence="3">The sequence shown here is derived from an EMBL/GenBank/DDBJ whole genome shotgun (WGS) entry which is preliminary data.</text>
</comment>
<sequence length="459" mass="49964">MGASAEIVICGAGIAGIAAAYHLAVKHGVRNVMLVDERAPMSLTSDKSTEAYRNWWPGPDDAMVRFMNRSIDLLEQLDVESNHRLRLNRRGYLYVTGDSAYVPTLVETAKRAAQMGAGALRIHAGSVHDPEYIPSAAEGWEGQPDGADLFLDPALIRRHFPYLNPDGVAALHARRCGWFSGQQLGMWMLEQAKAHGVRFLSGRVEAVEVIGGRVQGVKVATGGGTCLLTTHTFINAAGPFVRQVARMMDVELPVFSELHRKMALEDRLGVIPRDAPLVIWEDAQQLPWTAAERAALAESEETRHLLERFPGSAHFRPEGGVDAQTVLLLWAYHLTPVEPRLPIPADPEFPEIVLRGMTTLVPGLAVYLGRLPKSYVDGGYYTKTQENRPLIGPLPVAGAYIFAALSGYGLMAACAGGELLAAHVMGTELPAYAPAFLLSRYADPAYQRLLAEWGATGQL</sequence>
<dbReference type="SUPFAM" id="SSF51905">
    <property type="entry name" value="FAD/NAD(P)-binding domain"/>
    <property type="match status" value="1"/>
</dbReference>
<feature type="domain" description="FAD dependent oxidoreductase" evidence="2">
    <location>
        <begin position="7"/>
        <end position="422"/>
    </location>
</feature>
<organism evidence="3">
    <name type="scientific">Caldilinea aerophila</name>
    <dbReference type="NCBI Taxonomy" id="133453"/>
    <lineage>
        <taxon>Bacteria</taxon>
        <taxon>Bacillati</taxon>
        <taxon>Chloroflexota</taxon>
        <taxon>Caldilineae</taxon>
        <taxon>Caldilineales</taxon>
        <taxon>Caldilineaceae</taxon>
        <taxon>Caldilinea</taxon>
    </lineage>
</organism>
<proteinExistence type="predicted"/>
<dbReference type="EMBL" id="DSMG01000177">
    <property type="protein sequence ID" value="HDX33162.1"/>
    <property type="molecule type" value="Genomic_DNA"/>
</dbReference>
<name>A0A7C1JMT6_9CHLR</name>